<organism evidence="2 3">
    <name type="scientific">Cichlidogyrus casuarinus</name>
    <dbReference type="NCBI Taxonomy" id="1844966"/>
    <lineage>
        <taxon>Eukaryota</taxon>
        <taxon>Metazoa</taxon>
        <taxon>Spiralia</taxon>
        <taxon>Lophotrochozoa</taxon>
        <taxon>Platyhelminthes</taxon>
        <taxon>Monogenea</taxon>
        <taxon>Monopisthocotylea</taxon>
        <taxon>Dactylogyridea</taxon>
        <taxon>Ancyrocephalidae</taxon>
        <taxon>Cichlidogyrus</taxon>
    </lineage>
</organism>
<keyword evidence="1" id="KW-0472">Membrane</keyword>
<dbReference type="AlphaFoldDB" id="A0ABD2Q944"/>
<keyword evidence="1" id="KW-1133">Transmembrane helix</keyword>
<keyword evidence="1" id="KW-0812">Transmembrane</keyword>
<evidence type="ECO:0000313" key="3">
    <source>
        <dbReference type="Proteomes" id="UP001626550"/>
    </source>
</evidence>
<evidence type="ECO:0000256" key="1">
    <source>
        <dbReference type="SAM" id="Phobius"/>
    </source>
</evidence>
<feature type="transmembrane region" description="Helical" evidence="1">
    <location>
        <begin position="317"/>
        <end position="336"/>
    </location>
</feature>
<dbReference type="EMBL" id="JBJKFK010000795">
    <property type="protein sequence ID" value="KAL3315236.1"/>
    <property type="molecule type" value="Genomic_DNA"/>
</dbReference>
<name>A0ABD2Q944_9PLAT</name>
<proteinExistence type="predicted"/>
<accession>A0ABD2Q944</accession>
<dbReference type="Proteomes" id="UP001626550">
    <property type="component" value="Unassembled WGS sequence"/>
</dbReference>
<comment type="caution">
    <text evidence="2">The sequence shown here is derived from an EMBL/GenBank/DDBJ whole genome shotgun (WGS) entry which is preliminary data.</text>
</comment>
<keyword evidence="3" id="KW-1185">Reference proteome</keyword>
<gene>
    <name evidence="2" type="ORF">Ciccas_006135</name>
</gene>
<evidence type="ECO:0000313" key="2">
    <source>
        <dbReference type="EMBL" id="KAL3315236.1"/>
    </source>
</evidence>
<feature type="transmembrane region" description="Helical" evidence="1">
    <location>
        <begin position="108"/>
        <end position="135"/>
    </location>
</feature>
<sequence length="356" mass="41518">MVFKAITREIEDCEEKYKHEKHSLEDPYFNAWAKAIADSHNEEDSDNIFRLFETARELIEKIEKEKSNKLDKSLLDSMYHKIDSVTNGNIWDNMSTLLGLLKELVDNWGIDIVMCVYFAMISVTILASVYIVPYLSIFASLDMSLNLEIVPSLLDKHEGLRGWLWSLKERSLYRLPNKKLNEWRDLACFYKRPTPVGSRWNLQVQMHKLNSLADKVMKKHHGKCHLVDEWTRAMRHCKTEDDVDDIFVIFSKAKDLIEKIEETKSYRLQIEENVLTQMFSRLNTGTTGEITSLVDTMYLLLCKIEDDKIKSDSTTRVYVCMIFITIIGAVYVAPYIRVSSNNLDHNPHTLNTLNYQ</sequence>
<reference evidence="2 3" key="1">
    <citation type="submission" date="2024-11" db="EMBL/GenBank/DDBJ databases">
        <title>Adaptive evolution of stress response genes in parasites aligns with host niche diversity.</title>
        <authorList>
            <person name="Hahn C."/>
            <person name="Resl P."/>
        </authorList>
    </citation>
    <scope>NUCLEOTIDE SEQUENCE [LARGE SCALE GENOMIC DNA]</scope>
    <source>
        <strain evidence="2">EGGRZ-B1_66</strain>
        <tissue evidence="2">Body</tissue>
    </source>
</reference>
<protein>
    <submittedName>
        <fullName evidence="2">Uncharacterized protein</fullName>
    </submittedName>
</protein>